<feature type="compositionally biased region" description="Low complexity" evidence="1">
    <location>
        <begin position="445"/>
        <end position="457"/>
    </location>
</feature>
<feature type="region of interest" description="Disordered" evidence="1">
    <location>
        <begin position="285"/>
        <end position="1021"/>
    </location>
</feature>
<feature type="compositionally biased region" description="Low complexity" evidence="1">
    <location>
        <begin position="890"/>
        <end position="913"/>
    </location>
</feature>
<sequence length="4011" mass="421916">MAMVVSPEVAKLFQVLTGEEWPDANEDQLRALAAEWTAAAQTLAELGPGLRSAVQAVRSEFAGEAAEAFVRRVASFVEGDDLISAAAELFNGLAKTLTDLALDVEYMKIVTIASLVALIAEIAWATAMAPFTGGATMAWLAARMAIVRFLIKTLLGRVLMQVLSTAVFSIAFQLLIDVVAQLSQFAMGTRTEWDTDKTKNAAGVGAMGAALALPIGGLGKVFGSGLNNALNAAFAKKFGKDWAKNGVKVISEISTESFHEMMTEALYKYATEGEFELNPYAATAGAASGAGSAGGSALGDKLASAMQNGPGGGDRSGGNSANTGGSGGNREISGGDSGDTSTPPTSPSTETPGPSGQNPPGAGGQNLPGAGGQNPPVVQAQANGGNQPPSSVSTGNSGGTNQPPGSSGQQETSTSTGNVPPAQTADRSSPHGPPNQIGSRQDLPGGSQSSQGTSGQQNTTAPGNGQTVENPGGQGNPARTIGQQGPSFVGPQGSGPTSGQQSTTTPDTVVDAPQSSEQNPPVVQNESPQVQHGPPGNQQPGTTVEQPNPSTGQNASTGQNTSGNQVNPPGDQQQASPNPVDQTTPTPVDQTVPSPIDQTTPSGIDRTVPNPIEQITPSPVDQTVPSPIEQTTPTPVDQTGSQIGPNPVDVSEQTGTAPPDMQTGRQSPGSATDVDFTTTTPDPNRGLSGNQQVENVPPPLNTDELSNPSGRATNTQLPLPAEVETPTAQQQDGQSTSRGPLPEAPNQEIGTETTNSPVQQDDPDRQANTSAPPQDVEAADVQRTTDGQVQPSQDDPPLVQQTSNPAQQSQNSGQQTATNQQTGSAGQQPGVTQQSSDFAQQQPNVIQQQSQQSSAQQTPTSTQQTSNPAQQQVPPAQQQTPSLVQSTQNPGQTSGSTTAPGSSTLPSTQSTTQRIGQGTNAPKHVSTLKTSSSTTVPGMTPNHDGNSSQLSPQQVVASIGLPEVEATSSRNAPESYELSTLPTGRTEETSQHIAVQQTDQQNTGNQDDTRSSDSTRQDDPFADVVAEATRNARETAATRQAIESDLGKINAAGTKARHHLGAIQRSMREARGAVIATGEAFGPNPQRTAQAQQRFDAAEQNRIDRAGELAAARDRHGESVQRLDEARTRLGEARTDGDPNAIRRAQDGIRRWKESADLLGERLRTADQAHSEAAAAAAGAKQDLDRAKATQESANAANTAYDKVDSARNTATDAVSTITGGNTRAQDSLRFANDAANRSARALDDLNGAINNANNAKTAADGLTGQANQAGEDLAALENQRNDVDRDLRELHGNRPDDDQQRADWNTRVETLENELTDLDGQIEAAKNNAEDLATRAQGAREQYDNAVNDVENIRAEIDSLREQARAAETAAANARRAAENAAEQAEKAKEKAGEAAEQGQYEQGLTELSFLPHGSELQFETLGPRDGLIDALTELTGADRDVVATEIGGLSDAELVSAIGDGKIRVGGVDVAVRPDLYRPDDTRAAPPNQQPSTRSTDSSGESGRPQSESTSTTVPIRIPLMFVSPLDLAGAVMRPMVYVGGAVKRSQRFESSLTFTDNSGSSRSYVPTRMELGLSVPGKQASTSIDAGLRTPKITRGDGITAPLPDTDFKGVKPVLAGVPDQFGDVLGNSREASASLTNQLFAGTGTPDRTTIDGKPVTITPVGDAQVSYVGTTSVDSSSAVSLGRSWQTTKGSDAAFGAGLYGGSTPFYVGGFVDFTSGLTDGSTPGADDSVTQTSGDHELVYEVSRDMRVGNGHTDPADGQPQSTVRTRLQVPVWQARDLGLPLPPHLAEPSTPTPNANQPYRFGRDDIKFVDRDQVSDFVTGRVRDTADGLSDQGRDAIKDKFRSPEVAKNTIYDAMHGGAHASWVKGGRTHFVDIYAIPAAPESTTPSGQQESSTEVKHSDKFQRGYNSSRTARIGAGGAFMAKHTDSPNPDAPKATPENGLPNPYQGGPTQTTAGPRATAAVTWDGGISNKSGYTGKDGRAAKYGGDMRDYQGPLDLVVVHGSTKNPNWAQHFFLGDRMLFGPKADARYAGPSKAELDQALAGGEVANQDIHRGRVDDAIRVSTAADKLDWGTRPLPASTTQPGTYLGTPPALPSSPVTSELFGDYANVENVRITPNNTEAVDIALAKRIEQLQPDGTGSTTVRKPPKGSGNWPAWAEKTFTDTRTGPDGAQQSTDYVYKSSELTRPGTTAGNAVRDFQGKVGSLGTATQGLGELSSSTGKMFREGRTQDFNGTLNGEATYHSPRLVDVRAESTLKRNQAGEQVAGSTKSWGVGGEVEISANVMPKREGKAGAMIGGLLSGGGKYGRSHALDLTTGGKQDTEYQGPTALVTMDVRYRYWADMALRSMFSDGNFGDTSGARPDEVTVDEPDGVLVELPVNQAIAMFEALGLPVSPELSAMVPPAKEQVGNPSHTVLPGPGDYASYSDTSVTGARLTGDDPMGPVRDRLGELGVTDAERQRDVVNQVNALLNTPAGHQWLQDPLAGQQGLISVSHSNAGVEDVVDIRVKATPVAGPPAPSQTDGTAPDKLTRSSYVSTSLQDKNSTTWSVNAALNAGVRSVETPSVPPGQPGENGQVQKAPPNPGASSGAFTPQVFGGGKTWKTENVLDGSGSEKVTTKVDNDKVGRDTRLVDYELEITRRRQPMPGIDTLGAGIPKHLVDLDKGVGDAPIRLSGEVDLVSPSSDASPALRKPGQQPGFEVLDGPREQRPPGFTSDDAFRIESIGTDTAKAVHDAVYAQLSTKLPNGNLTADQIAAATRTSSEFTRPGSNSEYVAHTTTKGSSLHNAANTMFTGGDYQAGNTLGTKHPLYDSLFDLKLSGDVRPENLTFVAALPDDTTMNLSREREVTNADGTTKTVTTSYGPSVSSYGSQTHQAAGPSPTSAVFAPPASGTVGHDRTTAESSKDGKTTGFKHEGRSYLFRADVADIYSDVRVHGSNWTHKPITAIKDLFSGHGHPRNSSVKITSHDDLHVRVWENTALDKGLLTLHDVWDHAGKLPDDQATYGVTGNARGATIHPAGQAAPATGQPAPNESPGRNLHVAPGVTLDGVKDFVGKLPKDMRPATYTVDPGLNFGDAEVREAVAGLPEPPKPDTTTETGNTTNTETTTNAENTTDTTGNTTTEPVVTDTSATELPVTEVPATEVPLPETPLTETPVTENPAAIEAPVESRESSSQQRSGVEPSGSGQAHPDGSTTARSTPPPVVVPHRTDAIGSQPPAAPVAGDSAETTDSDSDSSSEYHDAVSDFPAPTDAQRVERFRPGPGEREDGRYDMEALKEGRQVWVSDQPSEFAVFRLDDGSTAGMTRFMVRKWFADSPDLALLTDRPGGTALHEHLYGPGDGNRVRKEYGLDQREEFIADLRERRRESWFTGQQEVVTAVNELTTWVTDQYPPDQYSYVGLGRSPAPVMAALQSLGHDAVSVPLSSFRPGPPSELNSILDRVFNRPGADTTPLTDAQWGMLRAHFQEFVGTPDRDIVLIDYTQTALSLVSAQFHLQQHLGPDVQVHALAMHQDVNSGDVQATYSQAAVPVSFWEARSLWEWFADNWGSERSAQRAEWQQRFTSVSLGADGPFGDRGKTLGESFKEEAFDNLAEYGSYKLLEQNAETFEQTRPKRHEQQDTDSAYQALGDAVREGRPDAENDQPSSVDVTTGSEPRVGPSTQNTDSVGGAVEHRAAAVPGAGDVLADESANSGKRSRAEFEEDGPATVHEPSHQRPIPERLVPPAQGDTDLLLAAVPPGTRFAPPASFAGLINGSRSEQGRDVNCVDAALAFHETYHGNPRVAGTAPNGVPQGAGTAAAEGLGYAPELFGQGTSGLAEVIDRVTRAGHGADALVVGFPRSGQGHAWNVVNHHGEVSIVDAQAGTVRPATTDGFSWLDRVYAIPVDAEGNYVEDAAPAPQPPVNPDAYATAQHERAQLAHEMRRAAAAGEEIPVPGTGGRLVPSLGGLRLVGAAITAELAADLASLTNRDLIALVIGPDAEYPEPEYAPVPGLEELKFPPRGRPERITPPEA</sequence>
<feature type="compositionally biased region" description="Low complexity" evidence="1">
    <location>
        <begin position="490"/>
        <end position="506"/>
    </location>
</feature>
<dbReference type="Proteomes" id="UP000199398">
    <property type="component" value="Unassembled WGS sequence"/>
</dbReference>
<keyword evidence="2" id="KW-0472">Membrane</keyword>
<dbReference type="EMBL" id="FOUP01000017">
    <property type="protein sequence ID" value="SFO55215.1"/>
    <property type="molecule type" value="Genomic_DNA"/>
</dbReference>
<evidence type="ECO:0000256" key="2">
    <source>
        <dbReference type="SAM" id="Phobius"/>
    </source>
</evidence>
<feature type="region of interest" description="Disordered" evidence="1">
    <location>
        <begin position="2142"/>
        <end position="2162"/>
    </location>
</feature>
<feature type="region of interest" description="Disordered" evidence="1">
    <location>
        <begin position="1887"/>
        <end position="1913"/>
    </location>
</feature>
<protein>
    <submittedName>
        <fullName evidence="5">Papain fold toxin 1 (Glutamine deamidase) of polymorphic toxin system</fullName>
    </submittedName>
    <submittedName>
        <fullName evidence="6">Papain fold toxin 1, glutamine deamidase</fullName>
    </submittedName>
</protein>
<evidence type="ECO:0000256" key="1">
    <source>
        <dbReference type="SAM" id="MobiDB-lite"/>
    </source>
</evidence>
<feature type="compositionally biased region" description="Polar residues" evidence="1">
    <location>
        <begin position="1492"/>
        <end position="1515"/>
    </location>
</feature>
<accession>A0A1I5I3T0</accession>
<name>A0A1I5I3T0_9PSEU</name>
<feature type="transmembrane region" description="Helical" evidence="2">
    <location>
        <begin position="158"/>
        <end position="176"/>
    </location>
</feature>
<feature type="compositionally biased region" description="Low complexity" evidence="1">
    <location>
        <begin position="3096"/>
        <end position="3161"/>
    </location>
</feature>
<dbReference type="Pfam" id="PF25547">
    <property type="entry name" value="WXG100_2"/>
    <property type="match status" value="1"/>
</dbReference>
<evidence type="ECO:0000313" key="6">
    <source>
        <dbReference type="EMBL" id="SFO55215.1"/>
    </source>
</evidence>
<feature type="compositionally biased region" description="Polar residues" evidence="1">
    <location>
        <begin position="458"/>
        <end position="469"/>
    </location>
</feature>
<feature type="region of interest" description="Disordered" evidence="1">
    <location>
        <begin position="3088"/>
        <end position="3270"/>
    </location>
</feature>
<feature type="compositionally biased region" description="Polar residues" evidence="1">
    <location>
        <begin position="782"/>
        <end position="839"/>
    </location>
</feature>
<feature type="region of interest" description="Disordered" evidence="1">
    <location>
        <begin position="2685"/>
        <end position="2722"/>
    </location>
</feature>
<feature type="domain" description="Tox-PL" evidence="3">
    <location>
        <begin position="3764"/>
        <end position="3863"/>
    </location>
</feature>
<feature type="compositionally biased region" description="Polar residues" evidence="1">
    <location>
        <begin position="2855"/>
        <end position="2887"/>
    </location>
</feature>
<proteinExistence type="predicted"/>
<reference evidence="5 8" key="2">
    <citation type="submission" date="2018-10" db="EMBL/GenBank/DDBJ databases">
        <title>Sequencing the genomes of 1000 actinobacteria strains.</title>
        <authorList>
            <person name="Klenk H.-P."/>
        </authorList>
    </citation>
    <scope>NUCLEOTIDE SEQUENCE [LARGE SCALE GENOMIC DNA]</scope>
    <source>
        <strain evidence="5 8">DSM 45119</strain>
    </source>
</reference>
<feature type="region of interest" description="Disordered" evidence="1">
    <location>
        <begin position="3634"/>
        <end position="3725"/>
    </location>
</feature>
<feature type="region of interest" description="Disordered" evidence="1">
    <location>
        <begin position="2851"/>
        <end position="2914"/>
    </location>
</feature>
<feature type="compositionally biased region" description="Low complexity" evidence="1">
    <location>
        <begin position="672"/>
        <end position="683"/>
    </location>
</feature>
<feature type="compositionally biased region" description="Low complexity" evidence="1">
    <location>
        <begin position="840"/>
        <end position="881"/>
    </location>
</feature>
<dbReference type="OrthoDB" id="3690154at2"/>
<feature type="compositionally biased region" description="Low complexity" evidence="1">
    <location>
        <begin position="1369"/>
        <end position="1384"/>
    </location>
</feature>
<feature type="region of interest" description="Disordered" evidence="1">
    <location>
        <begin position="1369"/>
        <end position="1402"/>
    </location>
</feature>
<evidence type="ECO:0000313" key="5">
    <source>
        <dbReference type="EMBL" id="RKT83055.1"/>
    </source>
</evidence>
<evidence type="ECO:0000313" key="7">
    <source>
        <dbReference type="Proteomes" id="UP000199398"/>
    </source>
</evidence>
<feature type="compositionally biased region" description="Low complexity" evidence="1">
    <location>
        <begin position="996"/>
        <end position="1006"/>
    </location>
</feature>
<feature type="compositionally biased region" description="Basic and acidic residues" evidence="1">
    <location>
        <begin position="3993"/>
        <end position="4011"/>
    </location>
</feature>
<feature type="compositionally biased region" description="Basic and acidic residues" evidence="1">
    <location>
        <begin position="1901"/>
        <end position="1910"/>
    </location>
</feature>
<feature type="compositionally biased region" description="Low complexity" evidence="1">
    <location>
        <begin position="390"/>
        <end position="417"/>
    </location>
</feature>
<feature type="compositionally biased region" description="Basic and acidic residues" evidence="1">
    <location>
        <begin position="2899"/>
        <end position="2914"/>
    </location>
</feature>
<dbReference type="Gene3D" id="1.10.287.1490">
    <property type="match status" value="1"/>
</dbReference>
<feature type="region of interest" description="Disordered" evidence="1">
    <location>
        <begin position="2516"/>
        <end position="2543"/>
    </location>
</feature>
<dbReference type="STRING" id="455193.SAMN05421805_11784"/>
<dbReference type="InterPro" id="IPR057746">
    <property type="entry name" value="CpnT-like_N"/>
</dbReference>
<evidence type="ECO:0000259" key="3">
    <source>
        <dbReference type="Pfam" id="PF15644"/>
    </source>
</evidence>
<feature type="compositionally biased region" description="Polar residues" evidence="1">
    <location>
        <begin position="1889"/>
        <end position="1900"/>
    </location>
</feature>
<reference evidence="6 7" key="1">
    <citation type="submission" date="2016-10" db="EMBL/GenBank/DDBJ databases">
        <authorList>
            <person name="de Groot N.N."/>
        </authorList>
    </citation>
    <scope>NUCLEOTIDE SEQUENCE [LARGE SCALE GENOMIC DNA]</scope>
    <source>
        <strain evidence="6 7">CPCC 201259</strain>
    </source>
</reference>
<feature type="compositionally biased region" description="Polar residues" evidence="1">
    <location>
        <begin position="943"/>
        <end position="956"/>
    </location>
</feature>
<dbReference type="Proteomes" id="UP000270697">
    <property type="component" value="Unassembled WGS sequence"/>
</dbReference>
<feature type="compositionally biased region" description="Polar residues" evidence="1">
    <location>
        <begin position="380"/>
        <end position="389"/>
    </location>
</feature>
<feature type="compositionally biased region" description="Basic and acidic residues" evidence="1">
    <location>
        <begin position="3256"/>
        <end position="3270"/>
    </location>
</feature>
<feature type="compositionally biased region" description="Polar residues" evidence="1">
    <location>
        <begin position="726"/>
        <end position="738"/>
    </location>
</feature>
<feature type="compositionally biased region" description="Low complexity" evidence="1">
    <location>
        <begin position="579"/>
        <end position="593"/>
    </location>
</feature>
<feature type="compositionally biased region" description="Polar residues" evidence="1">
    <location>
        <begin position="966"/>
        <end position="983"/>
    </location>
</feature>
<keyword evidence="2" id="KW-1133">Transmembrane helix</keyword>
<feature type="region of interest" description="Disordered" evidence="1">
    <location>
        <begin position="2565"/>
        <end position="2605"/>
    </location>
</feature>
<feature type="region of interest" description="Disordered" evidence="1">
    <location>
        <begin position="1479"/>
        <end position="1515"/>
    </location>
</feature>
<evidence type="ECO:0000313" key="8">
    <source>
        <dbReference type="Proteomes" id="UP000270697"/>
    </source>
</evidence>
<evidence type="ECO:0000259" key="4">
    <source>
        <dbReference type="Pfam" id="PF25547"/>
    </source>
</evidence>
<feature type="compositionally biased region" description="Low complexity" evidence="1">
    <location>
        <begin position="317"/>
        <end position="360"/>
    </location>
</feature>
<dbReference type="EMBL" id="RBXX01000002">
    <property type="protein sequence ID" value="RKT83055.1"/>
    <property type="molecule type" value="Genomic_DNA"/>
</dbReference>
<dbReference type="InterPro" id="IPR028908">
    <property type="entry name" value="Tox-PL_dom"/>
</dbReference>
<feature type="compositionally biased region" description="Basic and acidic residues" evidence="1">
    <location>
        <begin position="1007"/>
        <end position="1019"/>
    </location>
</feature>
<feature type="compositionally biased region" description="Polar residues" evidence="1">
    <location>
        <begin position="3642"/>
        <end position="3666"/>
    </location>
</feature>
<feature type="transmembrane region" description="Helical" evidence="2">
    <location>
        <begin position="131"/>
        <end position="151"/>
    </location>
</feature>
<dbReference type="RefSeq" id="WP_093157716.1">
    <property type="nucleotide sequence ID" value="NZ_FOUP01000017.1"/>
</dbReference>
<feature type="compositionally biased region" description="Basic and acidic residues" evidence="1">
    <location>
        <begin position="1385"/>
        <end position="1395"/>
    </location>
</feature>
<dbReference type="Gene3D" id="1.10.287.1060">
    <property type="entry name" value="ESAT-6-like"/>
    <property type="match status" value="1"/>
</dbReference>
<keyword evidence="8" id="KW-1185">Reference proteome</keyword>
<feature type="domain" description="Outer membrane channel protein CpnT-like N-terminal" evidence="4">
    <location>
        <begin position="11"/>
        <end position="144"/>
    </location>
</feature>
<feature type="compositionally biased region" description="Gly residues" evidence="1">
    <location>
        <begin position="361"/>
        <end position="372"/>
    </location>
</feature>
<feature type="region of interest" description="Disordered" evidence="1">
    <location>
        <begin position="3988"/>
        <end position="4011"/>
    </location>
</feature>
<feature type="region of interest" description="Disordered" evidence="1">
    <location>
        <begin position="1927"/>
        <end position="1964"/>
    </location>
</feature>
<gene>
    <name evidence="5" type="ORF">ATL45_1328</name>
    <name evidence="6" type="ORF">SAMN05421805_11784</name>
</gene>
<feature type="compositionally biased region" description="Polar residues" evidence="1">
    <location>
        <begin position="748"/>
        <end position="759"/>
    </location>
</feature>
<feature type="compositionally biased region" description="Polar residues" evidence="1">
    <location>
        <begin position="703"/>
        <end position="717"/>
    </location>
</feature>
<feature type="compositionally biased region" description="Polar residues" evidence="1">
    <location>
        <begin position="613"/>
        <end position="644"/>
    </location>
</feature>
<feature type="compositionally biased region" description="Polar residues" evidence="1">
    <location>
        <begin position="513"/>
        <end position="577"/>
    </location>
</feature>
<organism evidence="6 7">
    <name type="scientific">Saccharopolyspora antimicrobica</name>
    <dbReference type="NCBI Taxonomy" id="455193"/>
    <lineage>
        <taxon>Bacteria</taxon>
        <taxon>Bacillati</taxon>
        <taxon>Actinomycetota</taxon>
        <taxon>Actinomycetes</taxon>
        <taxon>Pseudonocardiales</taxon>
        <taxon>Pseudonocardiaceae</taxon>
        <taxon>Saccharopolyspora</taxon>
    </lineage>
</organism>
<dbReference type="Pfam" id="PF15644">
    <property type="entry name" value="Gln_amidase"/>
    <property type="match status" value="1"/>
</dbReference>
<keyword evidence="2" id="KW-0812">Transmembrane</keyword>